<dbReference type="SUPFAM" id="SSF46689">
    <property type="entry name" value="Homeodomain-like"/>
    <property type="match status" value="2"/>
</dbReference>
<organism evidence="5 6">
    <name type="scientific">Brevibacillus brevis</name>
    <name type="common">Bacillus brevis</name>
    <dbReference type="NCBI Taxonomy" id="1393"/>
    <lineage>
        <taxon>Bacteria</taxon>
        <taxon>Bacillati</taxon>
        <taxon>Bacillota</taxon>
        <taxon>Bacilli</taxon>
        <taxon>Bacillales</taxon>
        <taxon>Paenibacillaceae</taxon>
        <taxon>Brevibacillus</taxon>
    </lineage>
</organism>
<name>A0ABY9T3Q7_BREBE</name>
<proteinExistence type="predicted"/>
<dbReference type="SMART" id="SM00342">
    <property type="entry name" value="HTH_ARAC"/>
    <property type="match status" value="1"/>
</dbReference>
<dbReference type="RefSeq" id="WP_310765531.1">
    <property type="nucleotide sequence ID" value="NZ_CP134050.1"/>
</dbReference>
<keyword evidence="6" id="KW-1185">Reference proteome</keyword>
<gene>
    <name evidence="5" type="ORF">RGB73_24785</name>
</gene>
<keyword evidence="3" id="KW-0804">Transcription</keyword>
<keyword evidence="1" id="KW-0805">Transcription regulation</keyword>
<dbReference type="Pfam" id="PF12833">
    <property type="entry name" value="HTH_18"/>
    <property type="match status" value="1"/>
</dbReference>
<dbReference type="Proteomes" id="UP001256827">
    <property type="component" value="Chromosome"/>
</dbReference>
<keyword evidence="2" id="KW-0238">DNA-binding</keyword>
<feature type="domain" description="HTH araC/xylS-type" evidence="4">
    <location>
        <begin position="8"/>
        <end position="106"/>
    </location>
</feature>
<evidence type="ECO:0000259" key="4">
    <source>
        <dbReference type="PROSITE" id="PS01124"/>
    </source>
</evidence>
<dbReference type="InterPro" id="IPR029442">
    <property type="entry name" value="GyrI-like"/>
</dbReference>
<evidence type="ECO:0000256" key="1">
    <source>
        <dbReference type="ARBA" id="ARBA00023015"/>
    </source>
</evidence>
<dbReference type="InterPro" id="IPR050959">
    <property type="entry name" value="MarA-like"/>
</dbReference>
<dbReference type="InterPro" id="IPR018060">
    <property type="entry name" value="HTH_AraC"/>
</dbReference>
<dbReference type="InterPro" id="IPR010499">
    <property type="entry name" value="AraC_E-bd"/>
</dbReference>
<dbReference type="SMART" id="SM00871">
    <property type="entry name" value="AraC_E_bind"/>
    <property type="match status" value="1"/>
</dbReference>
<dbReference type="InterPro" id="IPR011256">
    <property type="entry name" value="Reg_factor_effector_dom_sf"/>
</dbReference>
<dbReference type="Gene3D" id="3.20.80.10">
    <property type="entry name" value="Regulatory factor, effector binding domain"/>
    <property type="match status" value="1"/>
</dbReference>
<evidence type="ECO:0000313" key="6">
    <source>
        <dbReference type="Proteomes" id="UP001256827"/>
    </source>
</evidence>
<reference evidence="5 6" key="1">
    <citation type="submission" date="2023-09" db="EMBL/GenBank/DDBJ databases">
        <title>Complete Genome and Methylome dissection of Bacillus brevis NEB573 original source of BbsI restriction endonuclease.</title>
        <authorList>
            <person name="Fomenkov A."/>
            <person name="Roberts R.D."/>
        </authorList>
    </citation>
    <scope>NUCLEOTIDE SEQUENCE [LARGE SCALE GENOMIC DNA]</scope>
    <source>
        <strain evidence="5 6">NEB573</strain>
    </source>
</reference>
<evidence type="ECO:0000256" key="3">
    <source>
        <dbReference type="ARBA" id="ARBA00023163"/>
    </source>
</evidence>
<protein>
    <submittedName>
        <fullName evidence="5">AraC family transcriptional regulator</fullName>
    </submittedName>
</protein>
<dbReference type="SUPFAM" id="SSF55136">
    <property type="entry name" value="Probable bacterial effector-binding domain"/>
    <property type="match status" value="1"/>
</dbReference>
<dbReference type="EMBL" id="CP134050">
    <property type="protein sequence ID" value="WNC13866.1"/>
    <property type="molecule type" value="Genomic_DNA"/>
</dbReference>
<dbReference type="PANTHER" id="PTHR47504">
    <property type="entry name" value="RIGHT ORIGIN-BINDING PROTEIN"/>
    <property type="match status" value="1"/>
</dbReference>
<evidence type="ECO:0000256" key="2">
    <source>
        <dbReference type="ARBA" id="ARBA00023125"/>
    </source>
</evidence>
<dbReference type="PANTHER" id="PTHR47504:SF5">
    <property type="entry name" value="RIGHT ORIGIN-BINDING PROTEIN"/>
    <property type="match status" value="1"/>
</dbReference>
<dbReference type="Gene3D" id="1.10.10.60">
    <property type="entry name" value="Homeodomain-like"/>
    <property type="match status" value="2"/>
</dbReference>
<dbReference type="Pfam" id="PF06445">
    <property type="entry name" value="GyrI-like"/>
    <property type="match status" value="1"/>
</dbReference>
<dbReference type="InterPro" id="IPR009057">
    <property type="entry name" value="Homeodomain-like_sf"/>
</dbReference>
<sequence>MAWMKRMNDALGYIEENLAGRIDHAQAAKIACCSVHHFQRMFSFIAGVPLSEYIRRRRLTLSAFELQTTGGKVLDIALKYGYDSPEAFARAFHALHGVAPTAARNSGVPLQAYPRMAFSLTVKGEVGMKYRIEQTEAFSVVGFKERVPMKDAFQVIPRLWEQAKEKGQMDQLIELLWSEPTRMPRGILGICADGNFGTNDEFDYYLASLSDREPAEGMEKLNFPKSTWAVFEITPDLDVQGIWQRLYTEWIPTSEYELANVPGIECYCPPGHHPQAEVWIAVEKKQGR</sequence>
<dbReference type="PROSITE" id="PS01124">
    <property type="entry name" value="HTH_ARAC_FAMILY_2"/>
    <property type="match status" value="1"/>
</dbReference>
<accession>A0ABY9T3Q7</accession>
<evidence type="ECO:0000313" key="5">
    <source>
        <dbReference type="EMBL" id="WNC13866.1"/>
    </source>
</evidence>